<evidence type="ECO:0000313" key="3">
    <source>
        <dbReference type="EMBL" id="CAJ0940146.1"/>
    </source>
</evidence>
<dbReference type="Pfam" id="PF13765">
    <property type="entry name" value="PRY"/>
    <property type="match status" value="1"/>
</dbReference>
<dbReference type="Pfam" id="PF00622">
    <property type="entry name" value="SPRY"/>
    <property type="match status" value="1"/>
</dbReference>
<organism evidence="3 4">
    <name type="scientific">Ranitomeya imitator</name>
    <name type="common">mimic poison frog</name>
    <dbReference type="NCBI Taxonomy" id="111125"/>
    <lineage>
        <taxon>Eukaryota</taxon>
        <taxon>Metazoa</taxon>
        <taxon>Chordata</taxon>
        <taxon>Craniata</taxon>
        <taxon>Vertebrata</taxon>
        <taxon>Euteleostomi</taxon>
        <taxon>Amphibia</taxon>
        <taxon>Batrachia</taxon>
        <taxon>Anura</taxon>
        <taxon>Neobatrachia</taxon>
        <taxon>Hyloidea</taxon>
        <taxon>Dendrobatidae</taxon>
        <taxon>Dendrobatinae</taxon>
        <taxon>Ranitomeya</taxon>
    </lineage>
</organism>
<dbReference type="InterPro" id="IPR043136">
    <property type="entry name" value="B30.2/SPRY_sf"/>
</dbReference>
<reference evidence="3" key="1">
    <citation type="submission" date="2023-07" db="EMBL/GenBank/DDBJ databases">
        <authorList>
            <person name="Stuckert A."/>
        </authorList>
    </citation>
    <scope>NUCLEOTIDE SEQUENCE</scope>
</reference>
<accession>A0ABN9LK85</accession>
<feature type="domain" description="B30.2/SPRY" evidence="2">
    <location>
        <begin position="197"/>
        <end position="391"/>
    </location>
</feature>
<dbReference type="InterPro" id="IPR003877">
    <property type="entry name" value="SPRY_dom"/>
</dbReference>
<dbReference type="PANTHER" id="PTHR24103">
    <property type="entry name" value="E3 UBIQUITIN-PROTEIN LIGASE TRIM"/>
    <property type="match status" value="1"/>
</dbReference>
<comment type="caution">
    <text evidence="3">The sequence shown here is derived from an EMBL/GenBank/DDBJ whole genome shotgun (WGS) entry which is preliminary data.</text>
</comment>
<dbReference type="InterPro" id="IPR003879">
    <property type="entry name" value="Butyrophylin_SPRY"/>
</dbReference>
<dbReference type="EMBL" id="CAUEEQ010016326">
    <property type="protein sequence ID" value="CAJ0940146.1"/>
    <property type="molecule type" value="Genomic_DNA"/>
</dbReference>
<evidence type="ECO:0000313" key="4">
    <source>
        <dbReference type="Proteomes" id="UP001176940"/>
    </source>
</evidence>
<dbReference type="Gene3D" id="2.60.120.920">
    <property type="match status" value="1"/>
</dbReference>
<dbReference type="SUPFAM" id="SSF49899">
    <property type="entry name" value="Concanavalin A-like lectins/glucanases"/>
    <property type="match status" value="1"/>
</dbReference>
<proteinExistence type="predicted"/>
<sequence>MVGVYELIMTWRIIMAEDTEGKAALVQQITKSIIPMDSTVDTHLKVSEEDNQTKSDALVTATGINGEVIQPTPEVTKQLISNIKLQLTHMQMLSWQTVSSIRNNITMMQKNHVLYRSNLSKIIRDCHHLLEMEEEIRVTESKKQEDQTVLTLEEKALQLVHLIEQIQSTKAKDQLGVIEDMLKTLGTPEELDIAEPPVQLRASKQMMHMVKPVPEQILLDPETAHPNLALSPDFKQVRFEPTPQTIKVNSQCFQPGLYVLGTPGFKSGRHYWEVNVGNKSNWLIGVVKESVERKGLWDLNSSNGYWILRKQADNVYYGIGNICERLRYNFSPMRIGVCLDLFGSHMIFYDANTTDIIFQVSLCFGKETLFPFFCPGYPMTEDDWCPLTILW</sequence>
<name>A0ABN9LK85_9NEOB</name>
<gene>
    <name evidence="3" type="ORF">RIMI_LOCUS8289638</name>
</gene>
<dbReference type="InterPro" id="IPR006574">
    <property type="entry name" value="PRY"/>
</dbReference>
<dbReference type="Proteomes" id="UP001176940">
    <property type="component" value="Unassembled WGS sequence"/>
</dbReference>
<keyword evidence="4" id="KW-1185">Reference proteome</keyword>
<dbReference type="InterPro" id="IPR050143">
    <property type="entry name" value="TRIM/RBCC"/>
</dbReference>
<keyword evidence="1" id="KW-0175">Coiled coil</keyword>
<evidence type="ECO:0000256" key="1">
    <source>
        <dbReference type="ARBA" id="ARBA00023054"/>
    </source>
</evidence>
<protein>
    <recommendedName>
        <fullName evidence="2">B30.2/SPRY domain-containing protein</fullName>
    </recommendedName>
</protein>
<dbReference type="SMART" id="SM00449">
    <property type="entry name" value="SPRY"/>
    <property type="match status" value="1"/>
</dbReference>
<evidence type="ECO:0000259" key="2">
    <source>
        <dbReference type="PROSITE" id="PS50188"/>
    </source>
</evidence>
<dbReference type="InterPro" id="IPR013320">
    <property type="entry name" value="ConA-like_dom_sf"/>
</dbReference>
<dbReference type="PROSITE" id="PS50188">
    <property type="entry name" value="B302_SPRY"/>
    <property type="match status" value="1"/>
</dbReference>
<dbReference type="InterPro" id="IPR001870">
    <property type="entry name" value="B30.2/SPRY"/>
</dbReference>
<dbReference type="SMART" id="SM00589">
    <property type="entry name" value="PRY"/>
    <property type="match status" value="1"/>
</dbReference>
<dbReference type="PRINTS" id="PR01407">
    <property type="entry name" value="BUTYPHLNCDUF"/>
</dbReference>